<dbReference type="PANTHER" id="PTHR33698:SF5">
    <property type="entry name" value="NTF2-LIKE DOMAIN-CONTAINING PROTEIN-RELATED"/>
    <property type="match status" value="1"/>
</dbReference>
<comment type="caution">
    <text evidence="1">The sequence shown here is derived from an EMBL/GenBank/DDBJ whole genome shotgun (WGS) entry which is preliminary data.</text>
</comment>
<reference evidence="1 2" key="1">
    <citation type="submission" date="2023-03" db="EMBL/GenBank/DDBJ databases">
        <title>WGS of Gossypium arboreum.</title>
        <authorList>
            <person name="Yu D."/>
        </authorList>
    </citation>
    <scope>NUCLEOTIDE SEQUENCE [LARGE SCALE GENOMIC DNA]</scope>
    <source>
        <tissue evidence="1">Leaf</tissue>
    </source>
</reference>
<keyword evidence="2" id="KW-1185">Reference proteome</keyword>
<organism evidence="1 2">
    <name type="scientific">Gossypium arboreum</name>
    <name type="common">Tree cotton</name>
    <name type="synonym">Gossypium nanking</name>
    <dbReference type="NCBI Taxonomy" id="29729"/>
    <lineage>
        <taxon>Eukaryota</taxon>
        <taxon>Viridiplantae</taxon>
        <taxon>Streptophyta</taxon>
        <taxon>Embryophyta</taxon>
        <taxon>Tracheophyta</taxon>
        <taxon>Spermatophyta</taxon>
        <taxon>Magnoliopsida</taxon>
        <taxon>eudicotyledons</taxon>
        <taxon>Gunneridae</taxon>
        <taxon>Pentapetalae</taxon>
        <taxon>rosids</taxon>
        <taxon>malvids</taxon>
        <taxon>Malvales</taxon>
        <taxon>Malvaceae</taxon>
        <taxon>Malvoideae</taxon>
        <taxon>Gossypium</taxon>
    </lineage>
</organism>
<evidence type="ECO:0000313" key="1">
    <source>
        <dbReference type="EMBL" id="KAK5840463.1"/>
    </source>
</evidence>
<sequence>MASLQYSSASWVAQYREFRPLTIVQLGNNGRHSINLVTKHTNFILKFSQISYDIKYNSKGNEWRSIMNFQQNLMEAMGQNVHFVIDSWMEGDNLTAKWKGKETPHTTGCNFFECQQIDGKLIISKITGVEEFPVKPGDWVLKLLKATIVVFDKLPFPAEQLLTRSEGTHERIIKLLEMSVAYNNN</sequence>
<gene>
    <name evidence="1" type="ORF">PVK06_009364</name>
</gene>
<dbReference type="PANTHER" id="PTHR33698">
    <property type="entry name" value="NUCLEAR TRANSPORT FACTOR 2 (NTF2)-LIKE PROTEIN"/>
    <property type="match status" value="1"/>
</dbReference>
<name>A0ABR0QMF8_GOSAR</name>
<accession>A0ABR0QMF8</accession>
<dbReference type="Proteomes" id="UP001358586">
    <property type="component" value="Chromosome 3"/>
</dbReference>
<evidence type="ECO:0000313" key="2">
    <source>
        <dbReference type="Proteomes" id="UP001358586"/>
    </source>
</evidence>
<proteinExistence type="predicted"/>
<dbReference type="EMBL" id="JARKNE010000003">
    <property type="protein sequence ID" value="KAK5840463.1"/>
    <property type="molecule type" value="Genomic_DNA"/>
</dbReference>
<protein>
    <submittedName>
        <fullName evidence="1">Uncharacterized protein</fullName>
    </submittedName>
</protein>